<dbReference type="GO" id="GO:0071281">
    <property type="term" value="P:cellular response to iron ion"/>
    <property type="evidence" value="ECO:0007669"/>
    <property type="project" value="TreeGrafter"/>
</dbReference>
<dbReference type="Gene3D" id="3.40.50.1980">
    <property type="entry name" value="Nitrogenase molybdenum iron protein domain"/>
    <property type="match status" value="2"/>
</dbReference>
<accession>A0A3B0ZBZ2</accession>
<sequence>MLNRQLMLVALICLITPWVHADVAPQRIASVNLCTDQYLLLLAAPGTIATVTWLSHDPESAYYHERALAIPVNHGEAEEIVAHTPDLVLAGVYSARTTTHLLQQLGYRVELFDHPRSIKQVREQLRRMGDLIGRGEKAEQVIHAMDERLRHVATQPAADAPTLMQYAPGGYTVGRMSLVGDIIHQAGWRNPAEEAGIAQLGIVDLETLLVIAPLALIDSPLAPGNYSFAEQMLKHPVLKKTTRPKFTVTVERNLWICGGPMVVDALIELRRAREVIEAEYRL</sequence>
<reference evidence="2" key="1">
    <citation type="submission" date="2018-06" db="EMBL/GenBank/DDBJ databases">
        <authorList>
            <person name="Zhirakovskaya E."/>
        </authorList>
    </citation>
    <scope>NUCLEOTIDE SEQUENCE</scope>
</reference>
<dbReference type="EMBL" id="UOFP01000143">
    <property type="protein sequence ID" value="VAW86500.1"/>
    <property type="molecule type" value="Genomic_DNA"/>
</dbReference>
<dbReference type="PANTHER" id="PTHR30535:SF34">
    <property type="entry name" value="MOLYBDATE-BINDING PROTEIN MOLA"/>
    <property type="match status" value="1"/>
</dbReference>
<name>A0A3B0ZBZ2_9ZZZZ</name>
<feature type="domain" description="Fe/B12 periplasmic-binding" evidence="1">
    <location>
        <begin position="27"/>
        <end position="280"/>
    </location>
</feature>
<dbReference type="Pfam" id="PF01497">
    <property type="entry name" value="Peripla_BP_2"/>
    <property type="match status" value="1"/>
</dbReference>
<dbReference type="SUPFAM" id="SSF53807">
    <property type="entry name" value="Helical backbone' metal receptor"/>
    <property type="match status" value="1"/>
</dbReference>
<protein>
    <recommendedName>
        <fullName evidence="1">Fe/B12 periplasmic-binding domain-containing protein</fullName>
    </recommendedName>
</protein>
<proteinExistence type="predicted"/>
<dbReference type="AlphaFoldDB" id="A0A3B0ZBZ2"/>
<dbReference type="InterPro" id="IPR050902">
    <property type="entry name" value="ABC_Transporter_SBP"/>
</dbReference>
<dbReference type="PANTHER" id="PTHR30535">
    <property type="entry name" value="VITAMIN B12-BINDING PROTEIN"/>
    <property type="match status" value="1"/>
</dbReference>
<evidence type="ECO:0000313" key="2">
    <source>
        <dbReference type="EMBL" id="VAW86500.1"/>
    </source>
</evidence>
<organism evidence="2">
    <name type="scientific">hydrothermal vent metagenome</name>
    <dbReference type="NCBI Taxonomy" id="652676"/>
    <lineage>
        <taxon>unclassified sequences</taxon>
        <taxon>metagenomes</taxon>
        <taxon>ecological metagenomes</taxon>
    </lineage>
</organism>
<dbReference type="PROSITE" id="PS50983">
    <property type="entry name" value="FE_B12_PBP"/>
    <property type="match status" value="1"/>
</dbReference>
<dbReference type="InterPro" id="IPR002491">
    <property type="entry name" value="ABC_transptr_periplasmic_BD"/>
</dbReference>
<gene>
    <name evidence="2" type="ORF">MNBD_GAMMA18-334</name>
</gene>
<evidence type="ECO:0000259" key="1">
    <source>
        <dbReference type="PROSITE" id="PS50983"/>
    </source>
</evidence>